<dbReference type="RefSeq" id="XP_013949541.1">
    <property type="nucleotide sequence ID" value="XM_014094066.1"/>
</dbReference>
<reference evidence="2 3" key="1">
    <citation type="journal article" date="2011" name="Genome Biol.">
        <title>Comparative genome sequence analysis underscores mycoparasitism as the ancestral life style of Trichoderma.</title>
        <authorList>
            <person name="Kubicek C.P."/>
            <person name="Herrera-Estrella A."/>
            <person name="Seidl-Seiboth V."/>
            <person name="Martinez D.A."/>
            <person name="Druzhinina I.S."/>
            <person name="Thon M."/>
            <person name="Zeilinger S."/>
            <person name="Casas-Flores S."/>
            <person name="Horwitz B.A."/>
            <person name="Mukherjee P.K."/>
            <person name="Mukherjee M."/>
            <person name="Kredics L."/>
            <person name="Alcaraz L.D."/>
            <person name="Aerts A."/>
            <person name="Antal Z."/>
            <person name="Atanasova L."/>
            <person name="Cervantes-Badillo M.G."/>
            <person name="Challacombe J."/>
            <person name="Chertkov O."/>
            <person name="McCluskey K."/>
            <person name="Coulpier F."/>
            <person name="Deshpande N."/>
            <person name="von Doehren H."/>
            <person name="Ebbole D.J."/>
            <person name="Esquivel-Naranjo E.U."/>
            <person name="Fekete E."/>
            <person name="Flipphi M."/>
            <person name="Glaser F."/>
            <person name="Gomez-Rodriguez E.Y."/>
            <person name="Gruber S."/>
            <person name="Han C."/>
            <person name="Henrissat B."/>
            <person name="Hermosa R."/>
            <person name="Hernandez-Onate M."/>
            <person name="Karaffa L."/>
            <person name="Kosti I."/>
            <person name="Le Crom S."/>
            <person name="Lindquist E."/>
            <person name="Lucas S."/>
            <person name="Luebeck M."/>
            <person name="Luebeck P.S."/>
            <person name="Margeot A."/>
            <person name="Metz B."/>
            <person name="Misra M."/>
            <person name="Nevalainen H."/>
            <person name="Omann M."/>
            <person name="Packer N."/>
            <person name="Perrone G."/>
            <person name="Uresti-Rivera E.E."/>
            <person name="Salamov A."/>
            <person name="Schmoll M."/>
            <person name="Seiboth B."/>
            <person name="Shapiro H."/>
            <person name="Sukno S."/>
            <person name="Tamayo-Ramos J.A."/>
            <person name="Tisch D."/>
            <person name="Wiest A."/>
            <person name="Wilkinson H.H."/>
            <person name="Zhang M."/>
            <person name="Coutinho P.M."/>
            <person name="Kenerley C.M."/>
            <person name="Monte E."/>
            <person name="Baker S.E."/>
            <person name="Grigoriev I.V."/>
        </authorList>
    </citation>
    <scope>NUCLEOTIDE SEQUENCE [LARGE SCALE GENOMIC DNA]</scope>
    <source>
        <strain evidence="3">Gv29-8 / FGSC 10586</strain>
    </source>
</reference>
<evidence type="ECO:0000313" key="3">
    <source>
        <dbReference type="Proteomes" id="UP000007115"/>
    </source>
</evidence>
<dbReference type="eggNOG" id="ENOG502RJFG">
    <property type="taxonomic scope" value="Eukaryota"/>
</dbReference>
<dbReference type="GeneID" id="25796617"/>
<dbReference type="InParanoid" id="G9NCB5"/>
<name>G9NCB5_HYPVG</name>
<evidence type="ECO:0000256" key="1">
    <source>
        <dbReference type="SAM" id="MobiDB-lite"/>
    </source>
</evidence>
<keyword evidence="3" id="KW-1185">Reference proteome</keyword>
<evidence type="ECO:0000313" key="2">
    <source>
        <dbReference type="EMBL" id="EHK15339.1"/>
    </source>
</evidence>
<organism evidence="2 3">
    <name type="scientific">Hypocrea virens (strain Gv29-8 / FGSC 10586)</name>
    <name type="common">Gliocladium virens</name>
    <name type="synonym">Trichoderma virens</name>
    <dbReference type="NCBI Taxonomy" id="413071"/>
    <lineage>
        <taxon>Eukaryota</taxon>
        <taxon>Fungi</taxon>
        <taxon>Dikarya</taxon>
        <taxon>Ascomycota</taxon>
        <taxon>Pezizomycotina</taxon>
        <taxon>Sordariomycetes</taxon>
        <taxon>Hypocreomycetidae</taxon>
        <taxon>Hypocreales</taxon>
        <taxon>Hypocreaceae</taxon>
        <taxon>Trichoderma</taxon>
    </lineage>
</organism>
<dbReference type="AlphaFoldDB" id="G9NCB5"/>
<dbReference type="HOGENOM" id="CLU_1299883_0_0_1"/>
<dbReference type="EMBL" id="ABDF02000092">
    <property type="protein sequence ID" value="EHK15339.1"/>
    <property type="molecule type" value="Genomic_DNA"/>
</dbReference>
<dbReference type="OMA" id="SEDWHEE"/>
<protein>
    <submittedName>
        <fullName evidence="2">Uncharacterized protein</fullName>
    </submittedName>
</protein>
<sequence length="212" mass="23212">MAGNGDHSVMSLIIAQFPELFYPDSSSDSSSGSISNSISGSSSGSSSDSRSDSGSGSGDSIAYSDATNSSVELIFPFDEDDIETAPLLGIDRFTHARLQNFFDLFDIGVEAGHIQCLDLMETLGIFVILPPSFHRPGLHTRLYHTDPSREGEFSFCLPFAPNRIISWESPDTAFVIEIRDSTRFLISVGYGGRYMGAMHMLEDLYEQLYGSY</sequence>
<feature type="region of interest" description="Disordered" evidence="1">
    <location>
        <begin position="24"/>
        <end position="63"/>
    </location>
</feature>
<comment type="caution">
    <text evidence="2">The sequence shown here is derived from an EMBL/GenBank/DDBJ whole genome shotgun (WGS) entry which is preliminary data.</text>
</comment>
<accession>G9NCB5</accession>
<dbReference type="OrthoDB" id="4893087at2759"/>
<gene>
    <name evidence="2" type="ORF">TRIVIDRAFT_64746</name>
</gene>
<proteinExistence type="predicted"/>
<dbReference type="Proteomes" id="UP000007115">
    <property type="component" value="Unassembled WGS sequence"/>
</dbReference>
<dbReference type="VEuPathDB" id="FungiDB:TRIVIDRAFT_64746"/>